<gene>
    <name evidence="2" type="ORF">PCAR00345_LOCUS22549</name>
    <name evidence="3" type="ORF">PCAR00345_LOCUS22552</name>
</gene>
<evidence type="ECO:0000313" key="3">
    <source>
        <dbReference type="EMBL" id="CAE0769940.1"/>
    </source>
</evidence>
<feature type="compositionally biased region" description="Low complexity" evidence="1">
    <location>
        <begin position="140"/>
        <end position="160"/>
    </location>
</feature>
<dbReference type="AlphaFoldDB" id="A0A6S9YCJ3"/>
<evidence type="ECO:0008006" key="4">
    <source>
        <dbReference type="Google" id="ProtNLM"/>
    </source>
</evidence>
<reference evidence="2" key="1">
    <citation type="submission" date="2021-01" db="EMBL/GenBank/DDBJ databases">
        <authorList>
            <person name="Corre E."/>
            <person name="Pelletier E."/>
            <person name="Niang G."/>
            <person name="Scheremetjew M."/>
            <person name="Finn R."/>
            <person name="Kale V."/>
            <person name="Holt S."/>
            <person name="Cochrane G."/>
            <person name="Meng A."/>
            <person name="Brown T."/>
            <person name="Cohen L."/>
        </authorList>
    </citation>
    <scope>NUCLEOTIDE SEQUENCE</scope>
    <source>
        <strain evidence="2">CCMP645</strain>
    </source>
</reference>
<accession>A0A6S9YCJ3</accession>
<dbReference type="CDD" id="cd20546">
    <property type="entry name" value="CYCLIN_SpCG1C_ScCTK2-like_rpt2"/>
    <property type="match status" value="1"/>
</dbReference>
<name>A0A6S9YCJ3_CHRCT</name>
<dbReference type="EMBL" id="HBIZ01035388">
    <property type="protein sequence ID" value="CAE0769937.1"/>
    <property type="molecule type" value="Transcribed_RNA"/>
</dbReference>
<evidence type="ECO:0000256" key="1">
    <source>
        <dbReference type="SAM" id="MobiDB-lite"/>
    </source>
</evidence>
<dbReference type="EMBL" id="HBIZ01035392">
    <property type="protein sequence ID" value="CAE0769940.1"/>
    <property type="molecule type" value="Transcribed_RNA"/>
</dbReference>
<sequence length="191" mass="19672">MSHASPDVSQEKRGTVSVQYAPRHVSAAAVYLAARYLSEHHDKLYELPPHQGGKWYDAFHVSEEAFQDVANQIMELYDSKANGGPALANGSNVALMSQKRLETLKSPASAPGPAAANGAAAADAGVPAPRTQREGGGSGAPAATGDGAATHGAGRDGATAEASSKREPTMAADDEQRSKRPRESIPALGTG</sequence>
<organism evidence="2">
    <name type="scientific">Chrysotila carterae</name>
    <name type="common">Marine alga</name>
    <name type="synonym">Syracosphaera carterae</name>
    <dbReference type="NCBI Taxonomy" id="13221"/>
    <lineage>
        <taxon>Eukaryota</taxon>
        <taxon>Haptista</taxon>
        <taxon>Haptophyta</taxon>
        <taxon>Prymnesiophyceae</taxon>
        <taxon>Isochrysidales</taxon>
        <taxon>Isochrysidaceae</taxon>
        <taxon>Chrysotila</taxon>
    </lineage>
</organism>
<dbReference type="InterPro" id="IPR036915">
    <property type="entry name" value="Cyclin-like_sf"/>
</dbReference>
<evidence type="ECO:0000313" key="2">
    <source>
        <dbReference type="EMBL" id="CAE0769937.1"/>
    </source>
</evidence>
<dbReference type="SUPFAM" id="SSF47954">
    <property type="entry name" value="Cyclin-like"/>
    <property type="match status" value="1"/>
</dbReference>
<feature type="region of interest" description="Disordered" evidence="1">
    <location>
        <begin position="104"/>
        <end position="191"/>
    </location>
</feature>
<feature type="compositionally biased region" description="Basic and acidic residues" evidence="1">
    <location>
        <begin position="163"/>
        <end position="183"/>
    </location>
</feature>
<protein>
    <recommendedName>
        <fullName evidence="4">Cyclin C-terminal domain-containing protein</fullName>
    </recommendedName>
</protein>
<proteinExistence type="predicted"/>
<feature type="compositionally biased region" description="Low complexity" evidence="1">
    <location>
        <begin position="107"/>
        <end position="129"/>
    </location>
</feature>
<dbReference type="Gene3D" id="1.10.472.10">
    <property type="entry name" value="Cyclin-like"/>
    <property type="match status" value="1"/>
</dbReference>